<organism evidence="1 2">
    <name type="scientific">Kordia algicida OT-1</name>
    <dbReference type="NCBI Taxonomy" id="391587"/>
    <lineage>
        <taxon>Bacteria</taxon>
        <taxon>Pseudomonadati</taxon>
        <taxon>Bacteroidota</taxon>
        <taxon>Flavobacteriia</taxon>
        <taxon>Flavobacteriales</taxon>
        <taxon>Flavobacteriaceae</taxon>
        <taxon>Kordia</taxon>
    </lineage>
</organism>
<protein>
    <submittedName>
        <fullName evidence="1">Uncharacterized protein</fullName>
    </submittedName>
</protein>
<evidence type="ECO:0000313" key="2">
    <source>
        <dbReference type="Proteomes" id="UP000002945"/>
    </source>
</evidence>
<dbReference type="OrthoDB" id="1261979at2"/>
<gene>
    <name evidence="1" type="ORF">KAOT1_02502</name>
</gene>
<dbReference type="AlphaFoldDB" id="A9DU07"/>
<reference evidence="1 2" key="1">
    <citation type="journal article" date="2011" name="J. Bacteriol.">
        <title>Genome sequence of the algicidal bacterium Kordia algicida OT-1.</title>
        <authorList>
            <person name="Lee H.S."/>
            <person name="Kang S.G."/>
            <person name="Kwon K.K."/>
            <person name="Lee J.H."/>
            <person name="Kim S.J."/>
        </authorList>
    </citation>
    <scope>NUCLEOTIDE SEQUENCE [LARGE SCALE GENOMIC DNA]</scope>
    <source>
        <strain evidence="1 2">OT-1</strain>
    </source>
</reference>
<accession>A9DU07</accession>
<dbReference type="HOGENOM" id="CLU_1439364_0_0_10"/>
<dbReference type="Proteomes" id="UP000002945">
    <property type="component" value="Unassembled WGS sequence"/>
</dbReference>
<dbReference type="STRING" id="391587.KAOT1_02502"/>
<dbReference type="RefSeq" id="WP_007093073.1">
    <property type="nucleotide sequence ID" value="NZ_CP142125.1"/>
</dbReference>
<keyword evidence="2" id="KW-1185">Reference proteome</keyword>
<evidence type="ECO:0000313" key="1">
    <source>
        <dbReference type="EMBL" id="EDP96243.1"/>
    </source>
</evidence>
<dbReference type="EMBL" id="ABIB01000004">
    <property type="protein sequence ID" value="EDP96243.1"/>
    <property type="molecule type" value="Genomic_DNA"/>
</dbReference>
<sequence>MSDSPQAEVLEQGVPGNILTRLQEAQEPYTGKKFFRFTLSEPGHVPRTNFKNVLSTMLIPPITDAYILQDNENVDYLYIRTVVLLNAGLGITNNDFIIKYNLSLYVTNNYQINIYVIFNQDDKASANNCLYYPIEIYFGQKSIFIDQTPPALDINSIGAINVFLVDTDPKTSRGTMTTVQKQHSKAQP</sequence>
<proteinExistence type="predicted"/>
<comment type="caution">
    <text evidence="1">The sequence shown here is derived from an EMBL/GenBank/DDBJ whole genome shotgun (WGS) entry which is preliminary data.</text>
</comment>
<name>A9DU07_9FLAO</name>